<accession>A0A8B8C2U6</accession>
<evidence type="ECO:0000256" key="2">
    <source>
        <dbReference type="ARBA" id="ARBA00022900"/>
    </source>
</evidence>
<evidence type="ECO:0000256" key="3">
    <source>
        <dbReference type="SAM" id="SignalP"/>
    </source>
</evidence>
<name>A0A8B8C2U6_CRAVI</name>
<keyword evidence="1" id="KW-0646">Protease inhibitor</keyword>
<sequence length="182" mass="19610">MKSLAILCGIFLAGVDAFFFETMNNMRCQPINMFCHLSCANGFEKDGSGCDICHCKGVDTHLVSVDGTHHHIRDPCIPSQQSCPLNCEYYVKGGNGCEFCMCDTSHHTTKAPSTSQPSSTVQKIVTSTTAAPPAVTSGNSNVTTHDPIDCEVSKQVCNLRCKGDYLVDPKDCTVCVCKSDVC</sequence>
<dbReference type="Proteomes" id="UP000694844">
    <property type="component" value="Chromosome 9"/>
</dbReference>
<keyword evidence="5" id="KW-1185">Reference proteome</keyword>
<dbReference type="KEGG" id="cvn:111115527"/>
<evidence type="ECO:0000313" key="6">
    <source>
        <dbReference type="RefSeq" id="XP_022309998.1"/>
    </source>
</evidence>
<evidence type="ECO:0000256" key="1">
    <source>
        <dbReference type="ARBA" id="ARBA00022690"/>
    </source>
</evidence>
<feature type="chain" id="PRO_5034908909" evidence="3">
    <location>
        <begin position="18"/>
        <end position="182"/>
    </location>
</feature>
<evidence type="ECO:0000259" key="4">
    <source>
        <dbReference type="Pfam" id="PF02822"/>
    </source>
</evidence>
<dbReference type="OrthoDB" id="6124445at2759"/>
<protein>
    <submittedName>
        <fullName evidence="6">Antistasin-like isoform X1</fullName>
    </submittedName>
</protein>
<dbReference type="InterPro" id="IPR011061">
    <property type="entry name" value="Hirudin/antistatin"/>
</dbReference>
<dbReference type="SUPFAM" id="SSF57262">
    <property type="entry name" value="Leech antihemostatic proteins"/>
    <property type="match status" value="1"/>
</dbReference>
<keyword evidence="2" id="KW-0722">Serine protease inhibitor</keyword>
<evidence type="ECO:0000313" key="5">
    <source>
        <dbReference type="Proteomes" id="UP000694844"/>
    </source>
</evidence>
<dbReference type="GeneID" id="111115527"/>
<dbReference type="InterPro" id="IPR004094">
    <property type="entry name" value="Antistasin-like"/>
</dbReference>
<dbReference type="Pfam" id="PF02822">
    <property type="entry name" value="Antistasin"/>
    <property type="match status" value="1"/>
</dbReference>
<gene>
    <name evidence="6" type="primary">LOC111115527</name>
</gene>
<keyword evidence="3" id="KW-0732">Signal</keyword>
<feature type="signal peptide" evidence="3">
    <location>
        <begin position="1"/>
        <end position="17"/>
    </location>
</feature>
<dbReference type="AlphaFoldDB" id="A0A8B8C2U6"/>
<dbReference type="Gene3D" id="2.10.22.10">
    <property type="entry name" value="Antistasin, domain 1"/>
    <property type="match status" value="2"/>
</dbReference>
<dbReference type="GO" id="GO:0004867">
    <property type="term" value="F:serine-type endopeptidase inhibitor activity"/>
    <property type="evidence" value="ECO:0007669"/>
    <property type="project" value="UniProtKB-KW"/>
</dbReference>
<proteinExistence type="predicted"/>
<feature type="domain" description="Antistasin-like" evidence="4">
    <location>
        <begin position="28"/>
        <end position="55"/>
    </location>
</feature>
<reference evidence="6" key="1">
    <citation type="submission" date="2025-08" db="UniProtKB">
        <authorList>
            <consortium name="RefSeq"/>
        </authorList>
    </citation>
    <scope>IDENTIFICATION</scope>
    <source>
        <tissue evidence="6">Whole sample</tissue>
    </source>
</reference>
<dbReference type="RefSeq" id="XP_022309998.1">
    <property type="nucleotide sequence ID" value="XM_022454290.1"/>
</dbReference>
<organism evidence="5 6">
    <name type="scientific">Crassostrea virginica</name>
    <name type="common">Eastern oyster</name>
    <dbReference type="NCBI Taxonomy" id="6565"/>
    <lineage>
        <taxon>Eukaryota</taxon>
        <taxon>Metazoa</taxon>
        <taxon>Spiralia</taxon>
        <taxon>Lophotrochozoa</taxon>
        <taxon>Mollusca</taxon>
        <taxon>Bivalvia</taxon>
        <taxon>Autobranchia</taxon>
        <taxon>Pteriomorphia</taxon>
        <taxon>Ostreida</taxon>
        <taxon>Ostreoidea</taxon>
        <taxon>Ostreidae</taxon>
        <taxon>Crassostrea</taxon>
    </lineage>
</organism>